<evidence type="ECO:0000313" key="2">
    <source>
        <dbReference type="Proteomes" id="UP000324194"/>
    </source>
</evidence>
<protein>
    <recommendedName>
        <fullName evidence="3">Helix-turn-helix domain-containing protein</fullName>
    </recommendedName>
</protein>
<keyword evidence="2" id="KW-1185">Reference proteome</keyword>
<evidence type="ECO:0000313" key="1">
    <source>
        <dbReference type="EMBL" id="VVC74997.1"/>
    </source>
</evidence>
<dbReference type="Proteomes" id="UP000324194">
    <property type="component" value="Chromosome 1"/>
</dbReference>
<reference evidence="1 2" key="1">
    <citation type="submission" date="2019-08" db="EMBL/GenBank/DDBJ databases">
        <authorList>
            <person name="Guy L."/>
        </authorList>
    </citation>
    <scope>NUCLEOTIDE SEQUENCE [LARGE SCALE GENOMIC DNA]</scope>
    <source>
        <strain evidence="1 2">SGT-108</strain>
    </source>
</reference>
<dbReference type="EMBL" id="LR699119">
    <property type="protein sequence ID" value="VVC74997.1"/>
    <property type="molecule type" value="Genomic_DNA"/>
</dbReference>
<dbReference type="AlphaFoldDB" id="A0A5E4PF02"/>
<evidence type="ECO:0008006" key="3">
    <source>
        <dbReference type="Google" id="ProtNLM"/>
    </source>
</evidence>
<sequence length="85" mass="9894">MKKQYSRIEHIKEFELAPEWALFSQETVAAIRDCSLATLERERWIGIGIPFVKMGRLVRYKKEDVLIWIGKHKSRQSTSDGSVIS</sequence>
<name>A0A5E4PF02_9COXI</name>
<gene>
    <name evidence="1" type="ORF">AQUSIP_02710</name>
</gene>
<dbReference type="KEGG" id="asip:AQUSIP_02710"/>
<dbReference type="OrthoDB" id="9806994at2"/>
<dbReference type="InterPro" id="IPR009061">
    <property type="entry name" value="DNA-bd_dom_put_sf"/>
</dbReference>
<proteinExistence type="predicted"/>
<dbReference type="SUPFAM" id="SSF46955">
    <property type="entry name" value="Putative DNA-binding domain"/>
    <property type="match status" value="1"/>
</dbReference>
<accession>A0A5E4PF02</accession>
<dbReference type="RefSeq" id="WP_148337901.1">
    <property type="nucleotide sequence ID" value="NZ_LR699119.1"/>
</dbReference>
<organism evidence="1 2">
    <name type="scientific">Aquicella siphonis</name>
    <dbReference type="NCBI Taxonomy" id="254247"/>
    <lineage>
        <taxon>Bacteria</taxon>
        <taxon>Pseudomonadati</taxon>
        <taxon>Pseudomonadota</taxon>
        <taxon>Gammaproteobacteria</taxon>
        <taxon>Legionellales</taxon>
        <taxon>Coxiellaceae</taxon>
        <taxon>Aquicella</taxon>
    </lineage>
</organism>